<keyword evidence="2 5" id="KW-0732">Signal</keyword>
<dbReference type="InParanoid" id="C3YTL0"/>
<keyword evidence="3" id="KW-0677">Repeat</keyword>
<organism>
    <name type="scientific">Branchiostoma floridae</name>
    <name type="common">Florida lancelet</name>
    <name type="synonym">Amphioxus</name>
    <dbReference type="NCBI Taxonomy" id="7739"/>
    <lineage>
        <taxon>Eukaryota</taxon>
        <taxon>Metazoa</taxon>
        <taxon>Chordata</taxon>
        <taxon>Cephalochordata</taxon>
        <taxon>Leptocardii</taxon>
        <taxon>Amphioxiformes</taxon>
        <taxon>Branchiostomatidae</taxon>
        <taxon>Branchiostoma</taxon>
    </lineage>
</organism>
<feature type="domain" description="Ig-like" evidence="6">
    <location>
        <begin position="299"/>
        <end position="417"/>
    </location>
</feature>
<dbReference type="InterPro" id="IPR032675">
    <property type="entry name" value="LRR_dom_sf"/>
</dbReference>
<feature type="compositionally biased region" description="Basic and acidic residues" evidence="4">
    <location>
        <begin position="633"/>
        <end position="643"/>
    </location>
</feature>
<dbReference type="InterPro" id="IPR007110">
    <property type="entry name" value="Ig-like_dom"/>
</dbReference>
<feature type="signal peptide" evidence="5">
    <location>
        <begin position="1"/>
        <end position="21"/>
    </location>
</feature>
<evidence type="ECO:0000256" key="2">
    <source>
        <dbReference type="ARBA" id="ARBA00022729"/>
    </source>
</evidence>
<feature type="compositionally biased region" description="Polar residues" evidence="4">
    <location>
        <begin position="755"/>
        <end position="766"/>
    </location>
</feature>
<feature type="compositionally biased region" description="Basic and acidic residues" evidence="4">
    <location>
        <begin position="727"/>
        <end position="742"/>
    </location>
</feature>
<evidence type="ECO:0000259" key="6">
    <source>
        <dbReference type="PROSITE" id="PS50835"/>
    </source>
</evidence>
<dbReference type="InterPro" id="IPR003591">
    <property type="entry name" value="Leu-rich_rpt_typical-subtyp"/>
</dbReference>
<proteinExistence type="predicted"/>
<gene>
    <name evidence="7" type="ORF">BRAFLDRAFT_66634</name>
</gene>
<feature type="compositionally biased region" description="Polar residues" evidence="4">
    <location>
        <begin position="991"/>
        <end position="1004"/>
    </location>
</feature>
<evidence type="ECO:0000256" key="1">
    <source>
        <dbReference type="ARBA" id="ARBA00022614"/>
    </source>
</evidence>
<dbReference type="EMBL" id="GG666552">
    <property type="protein sequence ID" value="EEN56137.1"/>
    <property type="molecule type" value="Genomic_DNA"/>
</dbReference>
<evidence type="ECO:0000256" key="3">
    <source>
        <dbReference type="ARBA" id="ARBA00022737"/>
    </source>
</evidence>
<feature type="compositionally biased region" description="Polar residues" evidence="4">
    <location>
        <begin position="777"/>
        <end position="788"/>
    </location>
</feature>
<dbReference type="SMART" id="SM00365">
    <property type="entry name" value="LRR_SD22"/>
    <property type="match status" value="3"/>
</dbReference>
<dbReference type="PROSITE" id="PS51450">
    <property type="entry name" value="LRR"/>
    <property type="match status" value="1"/>
</dbReference>
<dbReference type="Gene3D" id="3.80.10.10">
    <property type="entry name" value="Ribonuclease Inhibitor"/>
    <property type="match status" value="1"/>
</dbReference>
<feature type="compositionally biased region" description="Polar residues" evidence="4">
    <location>
        <begin position="486"/>
        <end position="508"/>
    </location>
</feature>
<evidence type="ECO:0000256" key="5">
    <source>
        <dbReference type="SAM" id="SignalP"/>
    </source>
</evidence>
<keyword evidence="1" id="KW-0433">Leucine-rich repeat</keyword>
<dbReference type="SMART" id="SM00369">
    <property type="entry name" value="LRR_TYP"/>
    <property type="match status" value="4"/>
</dbReference>
<sequence length="1021" mass="113949">MAAQNLSFFLIFLLAFAPSQTGPSCPVLCEIKHTGFCPNPGGIMIQTSRFRDKLPCATCNTTGQADENQLGCLPGTLKKLHMVGHSDRNGKLKTLPQLAQVNLLALGPGHILTVERGTLSSTPNLWGLSMSKNAIKTVGSWFGGITKLERLVMSFNEIDEIKENAFEPLVRLEYLELRHNRLRAVEEWHFAGLTNLKYLHLSYNHISHIAGRSFSHLSRLQTLSLDNNKLSSVSTDWLQGLSAKKILLSNNPFRCTCALGRFQSLGSRVYNWDRLQCSYPPSLSGRKIADVPRNEMPCPSPTAKTSRQGTTLVCEVFWEQQPEIRWLDPGGSAVGEREPLGLCGGEVTTRLEHEFPTTQSPERGTAHSTYDPGLLYIGKSISTLHMSQQAYRCWTQGSFRCVVQSAEGKVFANLPLTKSSEESEQDPRQERTAMPAVYTTTPAQRNAKITERIVKSTGKNPQQHDSTPTAGKAQLRTVVTTVSTSKPTHQNGGMTKAMSKTTDKNAQQDGIPPTADQEQWRTWMNIVICIICVILAPLVLDRVVHKCRKCYKKRRPQRDDLRGNADGATGDIPLQNMQPPAAAPATGDPLPPRHTHDDTSDDTPIAPYAETTWLENPMYDADVTRPRGATSIPDRRPRSDRPHNSMASSRPQRPRIARVGKAPDPPPRSDEPVDSSGTYYPPRLRTTEAEDIPDPLPRTNRYVNSNVSSQRQGLGSGLGSMRGQRPSSDRRSLRVDKRKNDEAGPNIYLYLNGPSRHSGSDTSQAQRIPDTLPRTRTYGNSNASSQQRGVGMATMPRHRPSSDPYPRVLRVDEEEDVSGPNIYLDLNGPPRHSGSEMHRAEEIPDPLPRTNRYVNSNVSCRPRGLEMLQAEEIPDPLPRIHTYVNSNISSHPRGAEMLQAEDILDPLPRTNRYVNSNVSSRKRHSRMLEEEEIPDPLPRTNRYVNSNISSQKRHLRMLEEDEIPDPLPRTNRYVNSNVISRPRCSEIPKQVPTSGASWHHQGSYQEEEVEGPNIYIDLNGP</sequence>
<feature type="region of interest" description="Disordered" evidence="4">
    <location>
        <begin position="481"/>
        <end position="514"/>
    </location>
</feature>
<dbReference type="SMART" id="SM00082">
    <property type="entry name" value="LRRCT"/>
    <property type="match status" value="1"/>
</dbReference>
<name>C3YTL0_BRAFL</name>
<feature type="region of interest" description="Disordered" evidence="4">
    <location>
        <begin position="987"/>
        <end position="1021"/>
    </location>
</feature>
<protein>
    <recommendedName>
        <fullName evidence="6">Ig-like domain-containing protein</fullName>
    </recommendedName>
</protein>
<feature type="region of interest" description="Disordered" evidence="4">
    <location>
        <begin position="819"/>
        <end position="850"/>
    </location>
</feature>
<reference evidence="7" key="1">
    <citation type="journal article" date="2008" name="Nature">
        <title>The amphioxus genome and the evolution of the chordate karyotype.</title>
        <authorList>
            <consortium name="US DOE Joint Genome Institute (JGI-PGF)"/>
            <person name="Putnam N.H."/>
            <person name="Butts T."/>
            <person name="Ferrier D.E.K."/>
            <person name="Furlong R.F."/>
            <person name="Hellsten U."/>
            <person name="Kawashima T."/>
            <person name="Robinson-Rechavi M."/>
            <person name="Shoguchi E."/>
            <person name="Terry A."/>
            <person name="Yu J.-K."/>
            <person name="Benito-Gutierrez E.L."/>
            <person name="Dubchak I."/>
            <person name="Garcia-Fernandez J."/>
            <person name="Gibson-Brown J.J."/>
            <person name="Grigoriev I.V."/>
            <person name="Horton A.C."/>
            <person name="de Jong P.J."/>
            <person name="Jurka J."/>
            <person name="Kapitonov V.V."/>
            <person name="Kohara Y."/>
            <person name="Kuroki Y."/>
            <person name="Lindquist E."/>
            <person name="Lucas S."/>
            <person name="Osoegawa K."/>
            <person name="Pennacchio L.A."/>
            <person name="Salamov A.A."/>
            <person name="Satou Y."/>
            <person name="Sauka-Spengler T."/>
            <person name="Schmutz J."/>
            <person name="Shin-I T."/>
            <person name="Toyoda A."/>
            <person name="Bronner-Fraser M."/>
            <person name="Fujiyama A."/>
            <person name="Holland L.Z."/>
            <person name="Holland P.W.H."/>
            <person name="Satoh N."/>
            <person name="Rokhsar D.S."/>
        </authorList>
    </citation>
    <scope>NUCLEOTIDE SEQUENCE [LARGE SCALE GENOMIC DNA]</scope>
    <source>
        <strain evidence="7">S238N-H82</strain>
        <tissue evidence="7">Testes</tissue>
    </source>
</reference>
<dbReference type="eggNOG" id="KOG0619">
    <property type="taxonomic scope" value="Eukaryota"/>
</dbReference>
<dbReference type="SUPFAM" id="SSF52058">
    <property type="entry name" value="L domain-like"/>
    <property type="match status" value="1"/>
</dbReference>
<dbReference type="PANTHER" id="PTHR24366:SF161">
    <property type="entry name" value="TIR DOMAIN-CONTAINING PROTEIN"/>
    <property type="match status" value="1"/>
</dbReference>
<feature type="compositionally biased region" description="Basic and acidic residues" evidence="4">
    <location>
        <begin position="833"/>
        <end position="842"/>
    </location>
</feature>
<dbReference type="InterPro" id="IPR001611">
    <property type="entry name" value="Leu-rich_rpt"/>
</dbReference>
<feature type="region of interest" description="Disordered" evidence="4">
    <location>
        <begin position="558"/>
        <end position="806"/>
    </location>
</feature>
<dbReference type="Pfam" id="PF13855">
    <property type="entry name" value="LRR_8"/>
    <property type="match status" value="1"/>
</dbReference>
<accession>C3YTL0</accession>
<dbReference type="PANTHER" id="PTHR24366">
    <property type="entry name" value="IG(IMMUNOGLOBULIN) AND LRR(LEUCINE RICH REPEAT) DOMAINS"/>
    <property type="match status" value="1"/>
</dbReference>
<evidence type="ECO:0000256" key="4">
    <source>
        <dbReference type="SAM" id="MobiDB-lite"/>
    </source>
</evidence>
<dbReference type="PROSITE" id="PS50835">
    <property type="entry name" value="IG_LIKE"/>
    <property type="match status" value="1"/>
</dbReference>
<feature type="chain" id="PRO_5002935979" description="Ig-like domain-containing protein" evidence="5">
    <location>
        <begin position="22"/>
        <end position="1021"/>
    </location>
</feature>
<dbReference type="InterPro" id="IPR000483">
    <property type="entry name" value="Cys-rich_flank_reg_C"/>
</dbReference>
<evidence type="ECO:0000313" key="7">
    <source>
        <dbReference type="EMBL" id="EEN56137.1"/>
    </source>
</evidence>
<dbReference type="AlphaFoldDB" id="C3YTL0"/>